<protein>
    <submittedName>
        <fullName evidence="2">WG repeat-containing protein</fullName>
    </submittedName>
</protein>
<comment type="caution">
    <text evidence="2">The sequence shown here is derived from an EMBL/GenBank/DDBJ whole genome shotgun (WGS) entry which is preliminary data.</text>
</comment>
<feature type="chain" id="PRO_5035230161" evidence="1">
    <location>
        <begin position="17"/>
        <end position="370"/>
    </location>
</feature>
<proteinExistence type="predicted"/>
<evidence type="ECO:0000313" key="2">
    <source>
        <dbReference type="EMBL" id="TVT42693.1"/>
    </source>
</evidence>
<dbReference type="RefSeq" id="WP_144843071.1">
    <property type="nucleotide sequence ID" value="NZ_VMRJ01000001.1"/>
</dbReference>
<dbReference type="AlphaFoldDB" id="A0A558C1M2"/>
<reference evidence="2 3" key="1">
    <citation type="submission" date="2019-07" db="EMBL/GenBank/DDBJ databases">
        <title>Hymenobacter sp. straun FUR1 Genome sequencing and assembly.</title>
        <authorList>
            <person name="Chhetri G."/>
        </authorList>
    </citation>
    <scope>NUCLEOTIDE SEQUENCE [LARGE SCALE GENOMIC DNA]</scope>
    <source>
        <strain evidence="2 3">Fur1</strain>
    </source>
</reference>
<gene>
    <name evidence="2" type="ORF">FNT36_00955</name>
</gene>
<accession>A0A558C1M2</accession>
<dbReference type="Pfam" id="PF14903">
    <property type="entry name" value="WG_beta_rep"/>
    <property type="match status" value="1"/>
</dbReference>
<keyword evidence="3" id="KW-1185">Reference proteome</keyword>
<dbReference type="InterPro" id="IPR032774">
    <property type="entry name" value="WG_beta_rep"/>
</dbReference>
<name>A0A558C1M2_9BACT</name>
<evidence type="ECO:0000313" key="3">
    <source>
        <dbReference type="Proteomes" id="UP000317624"/>
    </source>
</evidence>
<dbReference type="OrthoDB" id="697275at2"/>
<dbReference type="EMBL" id="VMRJ01000001">
    <property type="protein sequence ID" value="TVT42693.1"/>
    <property type="molecule type" value="Genomic_DNA"/>
</dbReference>
<dbReference type="PANTHER" id="PTHR37841:SF1">
    <property type="entry name" value="DUF3298 DOMAIN-CONTAINING PROTEIN"/>
    <property type="match status" value="1"/>
</dbReference>
<feature type="signal peptide" evidence="1">
    <location>
        <begin position="1"/>
        <end position="16"/>
    </location>
</feature>
<dbReference type="PANTHER" id="PTHR37841">
    <property type="entry name" value="GLR2918 PROTEIN"/>
    <property type="match status" value="1"/>
</dbReference>
<sequence length="370" mass="41756">MKYCLLAALLPFCAHAQEDAPWTQFSVQAHGETRYGYRDANGRVRIPAKFNDLTNARTFRHIMAVSESMLSQDYYLLKNGRKVGRDSVFVFDFRFDCESEGKILFRDTRKDRVGFLNAQGKAVIPAIYNFALPFHNGLAVALIGAKRSCSDHSADTLNCEHLGWSGGQKVLLNERNEVLVNNLNTEPTGSGHLNWYSLKVNDPTPDTATTVTLGAVNGDRYTFTDYEKEFKVWLYNVFVPAVRRGDVAQVSALCFTDLAVARPFRGWPHFTPATFVAKYQHSVLGPRLGTLQRGAPGVAIFADDLNTFIFESRDFQPFLTDCGEHFREKYPIFNMVLTYPVQPANAPIDNQEHFTFIRTASGYRLFSMSL</sequence>
<dbReference type="Proteomes" id="UP000317624">
    <property type="component" value="Unassembled WGS sequence"/>
</dbReference>
<keyword evidence="1" id="KW-0732">Signal</keyword>
<organism evidence="2 3">
    <name type="scientific">Hymenobacter setariae</name>
    <dbReference type="NCBI Taxonomy" id="2594794"/>
    <lineage>
        <taxon>Bacteria</taxon>
        <taxon>Pseudomonadati</taxon>
        <taxon>Bacteroidota</taxon>
        <taxon>Cytophagia</taxon>
        <taxon>Cytophagales</taxon>
        <taxon>Hymenobacteraceae</taxon>
        <taxon>Hymenobacter</taxon>
    </lineage>
</organism>
<evidence type="ECO:0000256" key="1">
    <source>
        <dbReference type="SAM" id="SignalP"/>
    </source>
</evidence>